<dbReference type="OrthoDB" id="69928at2759"/>
<dbReference type="InterPro" id="IPR045153">
    <property type="entry name" value="Est1/Ebs1-like"/>
</dbReference>
<feature type="region of interest" description="Disordered" evidence="1">
    <location>
        <begin position="156"/>
        <end position="188"/>
    </location>
</feature>
<organism evidence="4 5">
    <name type="scientific">Serendipita vermifera MAFF 305830</name>
    <dbReference type="NCBI Taxonomy" id="933852"/>
    <lineage>
        <taxon>Eukaryota</taxon>
        <taxon>Fungi</taxon>
        <taxon>Dikarya</taxon>
        <taxon>Basidiomycota</taxon>
        <taxon>Agaricomycotina</taxon>
        <taxon>Agaricomycetes</taxon>
        <taxon>Sebacinales</taxon>
        <taxon>Serendipitaceae</taxon>
        <taxon>Serendipita</taxon>
    </lineage>
</organism>
<feature type="region of interest" description="Disordered" evidence="1">
    <location>
        <begin position="869"/>
        <end position="895"/>
    </location>
</feature>
<feature type="compositionally biased region" description="Basic and acidic residues" evidence="1">
    <location>
        <begin position="214"/>
        <end position="228"/>
    </location>
</feature>
<evidence type="ECO:0008006" key="6">
    <source>
        <dbReference type="Google" id="ProtNLM"/>
    </source>
</evidence>
<dbReference type="HOGENOM" id="CLU_011778_0_0_1"/>
<sequence>MADDPQSILKNAKASLVALREALKTKDPWDKEVEFSRRDARRHYLHLIFEFAYSPQTLAMDNPMWMETSHACIAVYRSRIATLDKAIAARAVPASARPSGPSPVVEHRKVVQRFRQFLAEEEKFWTAFILRFARAFVLEEAQPQLDALQLTRPANGNQHHQHLDEDSSSGRNSTFPADLKPMAPPPAQREKKVAMLVKAIISLGDLARYKEQYNERQGRPKAGAEDVPPRWATKGSRKSGETVPRPRNYARAHACYNQARLLLPDAGQASHQLAILASYQADTFGAILHYYRSICVKHPFVVAQENLNKTLAKTYEAYCGEPSVPAKDDHATRAVVDRFKKDVVILHCMWRAEKVTDAELLSHTQYTLSRFSTLLADRLLPIGLVVKVYTAALGALWTFRLSRKGESSKSGTNPPPKGNAFIKEATVLTHVMELHLALVSLATAQLDPATLPTTGTASNGTVLPNPNPAEKITAVLRRILQSLRVASRWLAVSTEYLYRSANPQKAPTALIRTMGEFWSSYATFATTLNAAFGGDSTENATLSNVLLEEDVELEGFTPLKGSLKRHPAANKDKTGTVLLNQVHPNEEYLLRIKDILEDVKVLVKSEATPLKFQNGIYVSSTEAVTPVSERPPYEDGPVTPSRPTNMGNGHAENFIAAEEPALAKTGEVMEDDVASVSTEDPVTMAMRATLGISDDEFDEGIDDEQILFPQGTWSGMPSHSVQAAGLHPIGPPRDPHTFHLADLARLAPQITPQVQNHIQLPSPQFDVFGPSAVPFSPPFTPLNTNSQPMGPMHHYPDPSTVYTSGMQGLGNMIPSNSPRANQSVFSMAPSQPLYTSPYRAAGSLPHANGIPTVPTSQIPITPRQRRIDRLSIGGGSGSPFVPRDVPPNGTPPKTAQDLLLRVLGTTPSEYTSGHHDGLPPTGGRPLLSTSPPRVNSSASSSEANRPAPLLFGGASGNSIWSP</sequence>
<reference evidence="4 5" key="1">
    <citation type="submission" date="2014-04" db="EMBL/GenBank/DDBJ databases">
        <authorList>
            <consortium name="DOE Joint Genome Institute"/>
            <person name="Kuo A."/>
            <person name="Zuccaro A."/>
            <person name="Kohler A."/>
            <person name="Nagy L.G."/>
            <person name="Floudas D."/>
            <person name="Copeland A."/>
            <person name="Barry K.W."/>
            <person name="Cichocki N."/>
            <person name="Veneault-Fourrey C."/>
            <person name="LaButti K."/>
            <person name="Lindquist E.A."/>
            <person name="Lipzen A."/>
            <person name="Lundell T."/>
            <person name="Morin E."/>
            <person name="Murat C."/>
            <person name="Sun H."/>
            <person name="Tunlid A."/>
            <person name="Henrissat B."/>
            <person name="Grigoriev I.V."/>
            <person name="Hibbett D.S."/>
            <person name="Martin F."/>
            <person name="Nordberg H.P."/>
            <person name="Cantor M.N."/>
            <person name="Hua S.X."/>
        </authorList>
    </citation>
    <scope>NUCLEOTIDE SEQUENCE [LARGE SCALE GENOMIC DNA]</scope>
    <source>
        <strain evidence="4 5">MAFF 305830</strain>
    </source>
</reference>
<dbReference type="Pfam" id="PF10374">
    <property type="entry name" value="EST1"/>
    <property type="match status" value="1"/>
</dbReference>
<gene>
    <name evidence="4" type="ORF">M408DRAFT_333684</name>
</gene>
<evidence type="ECO:0000256" key="1">
    <source>
        <dbReference type="SAM" id="MobiDB-lite"/>
    </source>
</evidence>
<feature type="compositionally biased region" description="Low complexity" evidence="1">
    <location>
        <begin position="928"/>
        <end position="948"/>
    </location>
</feature>
<dbReference type="InterPro" id="IPR018834">
    <property type="entry name" value="DNA/RNA-bd_Est1-type"/>
</dbReference>
<dbReference type="SUPFAM" id="SSF48452">
    <property type="entry name" value="TPR-like"/>
    <property type="match status" value="1"/>
</dbReference>
<dbReference type="STRING" id="933852.A0A0C2WUI4"/>
<accession>A0A0C2WUI4</accession>
<evidence type="ECO:0000259" key="2">
    <source>
        <dbReference type="Pfam" id="PF10373"/>
    </source>
</evidence>
<dbReference type="Gene3D" id="1.25.40.10">
    <property type="entry name" value="Tetratricopeptide repeat domain"/>
    <property type="match status" value="1"/>
</dbReference>
<proteinExistence type="predicted"/>
<feature type="region of interest" description="Disordered" evidence="1">
    <location>
        <begin position="214"/>
        <end position="244"/>
    </location>
</feature>
<dbReference type="InterPro" id="IPR019458">
    <property type="entry name" value="Est1-like_N"/>
</dbReference>
<evidence type="ECO:0000313" key="4">
    <source>
        <dbReference type="EMBL" id="KIM21057.1"/>
    </source>
</evidence>
<feature type="domain" description="DNA/RNA-binding" evidence="2">
    <location>
        <begin position="252"/>
        <end position="561"/>
    </location>
</feature>
<protein>
    <recommendedName>
        <fullName evidence="6">DNA/RNA-binding domain-containing protein</fullName>
    </recommendedName>
</protein>
<feature type="region of interest" description="Disordered" evidence="1">
    <location>
        <begin position="907"/>
        <end position="962"/>
    </location>
</feature>
<dbReference type="AlphaFoldDB" id="A0A0C2WUI4"/>
<dbReference type="Pfam" id="PF10373">
    <property type="entry name" value="EST1_DNA_bind"/>
    <property type="match status" value="1"/>
</dbReference>
<evidence type="ECO:0000313" key="5">
    <source>
        <dbReference type="Proteomes" id="UP000054097"/>
    </source>
</evidence>
<reference evidence="5" key="2">
    <citation type="submission" date="2015-01" db="EMBL/GenBank/DDBJ databases">
        <title>Evolutionary Origins and Diversification of the Mycorrhizal Mutualists.</title>
        <authorList>
            <consortium name="DOE Joint Genome Institute"/>
            <consortium name="Mycorrhizal Genomics Consortium"/>
            <person name="Kohler A."/>
            <person name="Kuo A."/>
            <person name="Nagy L.G."/>
            <person name="Floudas D."/>
            <person name="Copeland A."/>
            <person name="Barry K.W."/>
            <person name="Cichocki N."/>
            <person name="Veneault-Fourrey C."/>
            <person name="LaButti K."/>
            <person name="Lindquist E.A."/>
            <person name="Lipzen A."/>
            <person name="Lundell T."/>
            <person name="Morin E."/>
            <person name="Murat C."/>
            <person name="Riley R."/>
            <person name="Ohm R."/>
            <person name="Sun H."/>
            <person name="Tunlid A."/>
            <person name="Henrissat B."/>
            <person name="Grigoriev I.V."/>
            <person name="Hibbett D.S."/>
            <person name="Martin F."/>
        </authorList>
    </citation>
    <scope>NUCLEOTIDE SEQUENCE [LARGE SCALE GENOMIC DNA]</scope>
    <source>
        <strain evidence="5">MAFF 305830</strain>
    </source>
</reference>
<keyword evidence="5" id="KW-1185">Reference proteome</keyword>
<name>A0A0C2WUI4_SERVB</name>
<feature type="domain" description="Telomerase activating protein Est1-like N-terminal" evidence="3">
    <location>
        <begin position="62"/>
        <end position="214"/>
    </location>
</feature>
<evidence type="ECO:0000259" key="3">
    <source>
        <dbReference type="Pfam" id="PF10374"/>
    </source>
</evidence>
<dbReference type="EMBL" id="KN824395">
    <property type="protein sequence ID" value="KIM21057.1"/>
    <property type="molecule type" value="Genomic_DNA"/>
</dbReference>
<dbReference type="Proteomes" id="UP000054097">
    <property type="component" value="Unassembled WGS sequence"/>
</dbReference>
<feature type="region of interest" description="Disordered" evidence="1">
    <location>
        <begin position="627"/>
        <end position="646"/>
    </location>
</feature>
<dbReference type="PANTHER" id="PTHR15696">
    <property type="entry name" value="SMG-7 SUPPRESSOR WITH MORPHOLOGICAL EFFECT ON GENITALIA PROTEIN 7"/>
    <property type="match status" value="1"/>
</dbReference>
<dbReference type="InterPro" id="IPR011990">
    <property type="entry name" value="TPR-like_helical_dom_sf"/>
</dbReference>
<dbReference type="PANTHER" id="PTHR15696:SF36">
    <property type="entry name" value="NONSENSE-MEDIATED MRNA DECAY FACTOR"/>
    <property type="match status" value="1"/>
</dbReference>